<evidence type="ECO:0000259" key="3">
    <source>
        <dbReference type="SMART" id="SM00477"/>
    </source>
</evidence>
<reference evidence="5 6" key="1">
    <citation type="submission" date="2018-07" db="EMBL/GenBank/DDBJ databases">
        <title>Leeuwenhoekiella genomics.</title>
        <authorList>
            <person name="Tahon G."/>
            <person name="Willems A."/>
        </authorList>
    </citation>
    <scope>NUCLEOTIDE SEQUENCE [LARGE SCALE GENOMIC DNA]</scope>
    <source>
        <strain evidence="5 6">LMG 1345</strain>
    </source>
</reference>
<feature type="domain" description="DNA/RNA non-specific endonuclease/pyrophosphatase/phosphodiesterase" evidence="4">
    <location>
        <begin position="59"/>
        <end position="253"/>
    </location>
</feature>
<keyword evidence="5" id="KW-0255">Endonuclease</keyword>
<name>A0A4Q0PEP5_9FLAO</name>
<evidence type="ECO:0000259" key="4">
    <source>
        <dbReference type="SMART" id="SM00892"/>
    </source>
</evidence>
<dbReference type="GO" id="GO:0004519">
    <property type="term" value="F:endonuclease activity"/>
    <property type="evidence" value="ECO:0007669"/>
    <property type="project" value="UniProtKB-KW"/>
</dbReference>
<sequence length="269" mass="30854">MNRKYTYPLLMMVVITLIVLGEKYLENQEKKERVEAGEVVKSQALSFFLPKAENNTIVHHKYYTLSYDEPAEQAAWVAYTLTHDQLKRVEVMSRPYFDIDAAVATGAADWRNYKNSGYDRGHLCSAKDRSFSTQAYNETFLTSNISPQLHRFNSGVWNRLENQVRDWAKRYTKVTVVTAGVLADPLAAIGDEEVVVPHAFYKIVLRENASGYTCLAFLIPHSESGKDLKEFVVSVDSLEFVTGIDFFPKLEDSEENRIEKSKLLKDWKF</sequence>
<dbReference type="STRING" id="1122159.SAMN02745246_03712"/>
<gene>
    <name evidence="5" type="ORF">DSL99_3617</name>
</gene>
<dbReference type="GO" id="GO:0046872">
    <property type="term" value="F:metal ion binding"/>
    <property type="evidence" value="ECO:0007669"/>
    <property type="project" value="UniProtKB-KW"/>
</dbReference>
<evidence type="ECO:0000313" key="5">
    <source>
        <dbReference type="EMBL" id="RXG25028.1"/>
    </source>
</evidence>
<keyword evidence="5" id="KW-0540">Nuclease</keyword>
<feature type="binding site" evidence="2">
    <location>
        <position position="153"/>
    </location>
    <ligand>
        <name>Mg(2+)</name>
        <dbReference type="ChEBI" id="CHEBI:18420"/>
        <note>catalytic</note>
    </ligand>
</feature>
<dbReference type="InterPro" id="IPR044929">
    <property type="entry name" value="DNA/RNA_non-sp_Endonuclease_sf"/>
</dbReference>
<dbReference type="InterPro" id="IPR040255">
    <property type="entry name" value="Non-specific_endonuclease"/>
</dbReference>
<comment type="caution">
    <text evidence="5">The sequence shown here is derived from an EMBL/GenBank/DDBJ whole genome shotgun (WGS) entry which is preliminary data.</text>
</comment>
<dbReference type="EMBL" id="QOVL01000024">
    <property type="protein sequence ID" value="RXG25028.1"/>
    <property type="molecule type" value="Genomic_DNA"/>
</dbReference>
<evidence type="ECO:0000256" key="1">
    <source>
        <dbReference type="PIRSR" id="PIRSR640255-1"/>
    </source>
</evidence>
<dbReference type="Pfam" id="PF01223">
    <property type="entry name" value="Endonuclease_NS"/>
    <property type="match status" value="1"/>
</dbReference>
<dbReference type="SMART" id="SM00477">
    <property type="entry name" value="NUC"/>
    <property type="match status" value="1"/>
</dbReference>
<dbReference type="Gene3D" id="3.40.570.10">
    <property type="entry name" value="Extracellular Endonuclease, subunit A"/>
    <property type="match status" value="1"/>
</dbReference>
<dbReference type="Proteomes" id="UP000290608">
    <property type="component" value="Unassembled WGS sequence"/>
</dbReference>
<dbReference type="InterPro" id="IPR001604">
    <property type="entry name" value="Endo_G_ENPP1-like_dom"/>
</dbReference>
<feature type="domain" description="ENPP1-3/EXOG-like endonuclease/phosphodiesterase" evidence="3">
    <location>
        <begin position="60"/>
        <end position="253"/>
    </location>
</feature>
<proteinExistence type="predicted"/>
<dbReference type="RefSeq" id="WP_073100676.1">
    <property type="nucleotide sequence ID" value="NZ_JBALUR010000021.1"/>
</dbReference>
<organism evidence="5 6">
    <name type="scientific">Leeuwenhoekiella marinoflava</name>
    <dbReference type="NCBI Taxonomy" id="988"/>
    <lineage>
        <taxon>Bacteria</taxon>
        <taxon>Pseudomonadati</taxon>
        <taxon>Bacteroidota</taxon>
        <taxon>Flavobacteriia</taxon>
        <taxon>Flavobacteriales</taxon>
        <taxon>Flavobacteriaceae</taxon>
        <taxon>Leeuwenhoekiella</taxon>
    </lineage>
</organism>
<evidence type="ECO:0000313" key="6">
    <source>
        <dbReference type="Proteomes" id="UP000290608"/>
    </source>
</evidence>
<dbReference type="GO" id="GO:0003676">
    <property type="term" value="F:nucleic acid binding"/>
    <property type="evidence" value="ECO:0007669"/>
    <property type="project" value="InterPro"/>
</dbReference>
<dbReference type="PANTHER" id="PTHR13966:SF5">
    <property type="entry name" value="ENDONUCLEASE G, MITOCHONDRIAL"/>
    <property type="match status" value="1"/>
</dbReference>
<dbReference type="InterPro" id="IPR044925">
    <property type="entry name" value="His-Me_finger_sf"/>
</dbReference>
<keyword evidence="2" id="KW-0479">Metal-binding</keyword>
<evidence type="ECO:0000256" key="2">
    <source>
        <dbReference type="PIRSR" id="PIRSR640255-2"/>
    </source>
</evidence>
<accession>A0A4Q0PEP5</accession>
<feature type="active site" description="Proton acceptor" evidence="1">
    <location>
        <position position="122"/>
    </location>
</feature>
<dbReference type="SUPFAM" id="SSF54060">
    <property type="entry name" value="His-Me finger endonucleases"/>
    <property type="match status" value="1"/>
</dbReference>
<dbReference type="InterPro" id="IPR020821">
    <property type="entry name" value="ENPP1-3/EXOG-like_nuc-like"/>
</dbReference>
<keyword evidence="5" id="KW-0378">Hydrolase</keyword>
<dbReference type="SMART" id="SM00892">
    <property type="entry name" value="Endonuclease_NS"/>
    <property type="match status" value="1"/>
</dbReference>
<dbReference type="PANTHER" id="PTHR13966">
    <property type="entry name" value="ENDONUCLEASE RELATED"/>
    <property type="match status" value="1"/>
</dbReference>
<dbReference type="AlphaFoldDB" id="A0A4Q0PEP5"/>
<protein>
    <submittedName>
        <fullName evidence="5">Endonuclease G</fullName>
    </submittedName>
</protein>
<dbReference type="GO" id="GO:0016787">
    <property type="term" value="F:hydrolase activity"/>
    <property type="evidence" value="ECO:0007669"/>
    <property type="project" value="InterPro"/>
</dbReference>